<dbReference type="InterPro" id="IPR000182">
    <property type="entry name" value="GNAT_dom"/>
</dbReference>
<dbReference type="SUPFAM" id="SSF55729">
    <property type="entry name" value="Acyl-CoA N-acyltransferases (Nat)"/>
    <property type="match status" value="1"/>
</dbReference>
<dbReference type="CDD" id="cd04301">
    <property type="entry name" value="NAT_SF"/>
    <property type="match status" value="1"/>
</dbReference>
<evidence type="ECO:0000259" key="1">
    <source>
        <dbReference type="PROSITE" id="PS51186"/>
    </source>
</evidence>
<reference evidence="2 3" key="1">
    <citation type="submission" date="2019-10" db="EMBL/GenBank/DDBJ databases">
        <title>Genomic analysis of Raineyella sp. CBA3103.</title>
        <authorList>
            <person name="Roh S.W."/>
        </authorList>
    </citation>
    <scope>NUCLEOTIDE SEQUENCE [LARGE SCALE GENOMIC DNA]</scope>
    <source>
        <strain evidence="2 3">CBA3103</strain>
    </source>
</reference>
<proteinExistence type="predicted"/>
<gene>
    <name evidence="2" type="ORF">Rai3103_10790</name>
</gene>
<dbReference type="PROSITE" id="PS51186">
    <property type="entry name" value="GNAT"/>
    <property type="match status" value="1"/>
</dbReference>
<sequence>MHLRWAGPEDTALLEEALLDTVAPEPGPPTMRTDGLRTDPTLARYLVDFSSPGHQGQQAPDPDGRIPHHRRPFGVVGELEGRPVGLAWTVFFTAEAPGPGFVSVEAPELRVWVRQEFRGRGFGRTLAESLILAARSRGLPGLSAWVDAFDPAIGLYFDLGFRTVGAGGHSETMLLTLR</sequence>
<dbReference type="Pfam" id="PF00583">
    <property type="entry name" value="Acetyltransf_1"/>
    <property type="match status" value="1"/>
</dbReference>
<dbReference type="AlphaFoldDB" id="A0A5Q2FF02"/>
<keyword evidence="2" id="KW-0808">Transferase</keyword>
<dbReference type="Gene3D" id="3.40.630.30">
    <property type="match status" value="1"/>
</dbReference>
<dbReference type="EMBL" id="CP045725">
    <property type="protein sequence ID" value="QGF24084.1"/>
    <property type="molecule type" value="Genomic_DNA"/>
</dbReference>
<name>A0A5Q2FF02_9ACTN</name>
<evidence type="ECO:0000313" key="2">
    <source>
        <dbReference type="EMBL" id="QGF24084.1"/>
    </source>
</evidence>
<dbReference type="RefSeq" id="WP_153572613.1">
    <property type="nucleotide sequence ID" value="NZ_CP045725.1"/>
</dbReference>
<organism evidence="2 3">
    <name type="scientific">Raineyella fluvialis</name>
    <dbReference type="NCBI Taxonomy" id="2662261"/>
    <lineage>
        <taxon>Bacteria</taxon>
        <taxon>Bacillati</taxon>
        <taxon>Actinomycetota</taxon>
        <taxon>Actinomycetes</taxon>
        <taxon>Propionibacteriales</taxon>
        <taxon>Propionibacteriaceae</taxon>
        <taxon>Raineyella</taxon>
    </lineage>
</organism>
<protein>
    <submittedName>
        <fullName evidence="2">GNAT family N-acetyltransferase</fullName>
    </submittedName>
</protein>
<dbReference type="GO" id="GO:0016747">
    <property type="term" value="F:acyltransferase activity, transferring groups other than amino-acyl groups"/>
    <property type="evidence" value="ECO:0007669"/>
    <property type="project" value="InterPro"/>
</dbReference>
<dbReference type="InterPro" id="IPR016181">
    <property type="entry name" value="Acyl_CoA_acyltransferase"/>
</dbReference>
<dbReference type="KEGG" id="rain:Rai3103_10790"/>
<accession>A0A5Q2FF02</accession>
<feature type="domain" description="N-acetyltransferase" evidence="1">
    <location>
        <begin position="1"/>
        <end position="178"/>
    </location>
</feature>
<dbReference type="Proteomes" id="UP000386847">
    <property type="component" value="Chromosome"/>
</dbReference>
<evidence type="ECO:0000313" key="3">
    <source>
        <dbReference type="Proteomes" id="UP000386847"/>
    </source>
</evidence>
<keyword evidence="3" id="KW-1185">Reference proteome</keyword>